<dbReference type="GO" id="GO:0005737">
    <property type="term" value="C:cytoplasm"/>
    <property type="evidence" value="ECO:0007669"/>
    <property type="project" value="TreeGrafter"/>
</dbReference>
<name>A0A135IDC4_9GAMM</name>
<organism evidence="1 2">
    <name type="scientific">Enterovibrio coralii</name>
    <dbReference type="NCBI Taxonomy" id="294935"/>
    <lineage>
        <taxon>Bacteria</taxon>
        <taxon>Pseudomonadati</taxon>
        <taxon>Pseudomonadota</taxon>
        <taxon>Gammaproteobacteria</taxon>
        <taxon>Vibrionales</taxon>
        <taxon>Vibrionaceae</taxon>
        <taxon>Enterovibrio</taxon>
    </lineage>
</organism>
<dbReference type="InterPro" id="IPR036291">
    <property type="entry name" value="NAD(P)-bd_dom_sf"/>
</dbReference>
<evidence type="ECO:0000313" key="1">
    <source>
        <dbReference type="EMBL" id="KXF83462.1"/>
    </source>
</evidence>
<proteinExistence type="predicted"/>
<dbReference type="Proteomes" id="UP000070529">
    <property type="component" value="Unassembled WGS sequence"/>
</dbReference>
<gene>
    <name evidence="1" type="ORF">ATN88_06360</name>
</gene>
<dbReference type="Gene3D" id="3.40.50.720">
    <property type="entry name" value="NAD(P)-binding Rossmann-like Domain"/>
    <property type="match status" value="1"/>
</dbReference>
<dbReference type="PANTHER" id="PTHR43544:SF12">
    <property type="entry name" value="NAD(P)-BINDING ROSSMANN-FOLD SUPERFAMILY PROTEIN"/>
    <property type="match status" value="1"/>
</dbReference>
<dbReference type="PRINTS" id="PR00081">
    <property type="entry name" value="GDHRDH"/>
</dbReference>
<dbReference type="OrthoDB" id="9785826at2"/>
<protein>
    <submittedName>
        <fullName evidence="1">Cell-cell signaling protein CsgA</fullName>
    </submittedName>
</protein>
<evidence type="ECO:0000313" key="2">
    <source>
        <dbReference type="Proteomes" id="UP000070529"/>
    </source>
</evidence>
<dbReference type="PANTHER" id="PTHR43544">
    <property type="entry name" value="SHORT-CHAIN DEHYDROGENASE/REDUCTASE"/>
    <property type="match status" value="1"/>
</dbReference>
<dbReference type="InterPro" id="IPR051468">
    <property type="entry name" value="Fungal_SecMetab_SDRs"/>
</dbReference>
<dbReference type="InterPro" id="IPR002347">
    <property type="entry name" value="SDR_fam"/>
</dbReference>
<keyword evidence="2" id="KW-1185">Reference proteome</keyword>
<dbReference type="EMBL" id="LNTY01000006">
    <property type="protein sequence ID" value="KXF83462.1"/>
    <property type="molecule type" value="Genomic_DNA"/>
</dbReference>
<reference evidence="1 2" key="1">
    <citation type="submission" date="2015-11" db="EMBL/GenBank/DDBJ databases">
        <title>Genomic Taxonomy of the Vibrionaceae.</title>
        <authorList>
            <person name="Gomez-Gil B."/>
            <person name="Enciso-Ibarra J."/>
        </authorList>
    </citation>
    <scope>NUCLEOTIDE SEQUENCE [LARGE SCALE GENOMIC DNA]</scope>
    <source>
        <strain evidence="1 2">CAIM 912</strain>
    </source>
</reference>
<dbReference type="AlphaFoldDB" id="A0A135IDC4"/>
<dbReference type="SUPFAM" id="SSF51735">
    <property type="entry name" value="NAD(P)-binding Rossmann-fold domains"/>
    <property type="match status" value="1"/>
</dbReference>
<dbReference type="GO" id="GO:0016491">
    <property type="term" value="F:oxidoreductase activity"/>
    <property type="evidence" value="ECO:0007669"/>
    <property type="project" value="TreeGrafter"/>
</dbReference>
<comment type="caution">
    <text evidence="1">The sequence shown here is derived from an EMBL/GenBank/DDBJ whole genome shotgun (WGS) entry which is preliminary data.</text>
</comment>
<accession>A0A135IDC4</accession>
<sequence length="242" mass="26831">MKERSVLVVGSHGTIGQAIVLRLRELDYHVLTISRRKYTENPEDHLQIDCSNADCVGDIQAWLRSKEHPVDGVIHCAGMLHGFGNDKAGSLPEKKLGDLNTSNLLEAMKTNVMSHVHAAQAVSILLKRSQPFKWISLSAKVGSIEDNALGGWYSYRMSKAALNMMIKNLSIEWKRRAPHSTVVAVHPGTTPSELSEPFLENHPPDLLYSPALTAQRMVEIYEALTPETSGRLLHHDGSAIPW</sequence>
<dbReference type="Pfam" id="PF00106">
    <property type="entry name" value="adh_short"/>
    <property type="match status" value="1"/>
</dbReference>
<dbReference type="RefSeq" id="WP_067411948.1">
    <property type="nucleotide sequence ID" value="NZ_LNTY01000006.1"/>
</dbReference>
<dbReference type="STRING" id="294935.ATN88_06360"/>